<name>A0AAV2R1X6_MEGNR</name>
<dbReference type="AlphaFoldDB" id="A0AAV2R1X6"/>
<sequence>MPLTPLTVLWRRRGCRSIIFFLGSGLVSCMEVICLAMAVALSIDRAPSCLIFCLNFVFSFSLGELLFCGLLLKTILGLYFWVSRSERDLLECLVSLASSGSFGE</sequence>
<gene>
    <name evidence="2" type="ORF">MNOR_LOCUS18611</name>
</gene>
<keyword evidence="1" id="KW-0472">Membrane</keyword>
<keyword evidence="3" id="KW-1185">Reference proteome</keyword>
<evidence type="ECO:0000256" key="1">
    <source>
        <dbReference type="SAM" id="Phobius"/>
    </source>
</evidence>
<keyword evidence="1" id="KW-0812">Transmembrane</keyword>
<feature type="transmembrane region" description="Helical" evidence="1">
    <location>
        <begin position="49"/>
        <end position="82"/>
    </location>
</feature>
<reference evidence="2 3" key="1">
    <citation type="submission" date="2024-05" db="EMBL/GenBank/DDBJ databases">
        <authorList>
            <person name="Wallberg A."/>
        </authorList>
    </citation>
    <scope>NUCLEOTIDE SEQUENCE [LARGE SCALE GENOMIC DNA]</scope>
</reference>
<organism evidence="2 3">
    <name type="scientific">Meganyctiphanes norvegica</name>
    <name type="common">Northern krill</name>
    <name type="synonym">Thysanopoda norvegica</name>
    <dbReference type="NCBI Taxonomy" id="48144"/>
    <lineage>
        <taxon>Eukaryota</taxon>
        <taxon>Metazoa</taxon>
        <taxon>Ecdysozoa</taxon>
        <taxon>Arthropoda</taxon>
        <taxon>Crustacea</taxon>
        <taxon>Multicrustacea</taxon>
        <taxon>Malacostraca</taxon>
        <taxon>Eumalacostraca</taxon>
        <taxon>Eucarida</taxon>
        <taxon>Euphausiacea</taxon>
        <taxon>Euphausiidae</taxon>
        <taxon>Meganyctiphanes</taxon>
    </lineage>
</organism>
<dbReference type="Proteomes" id="UP001497623">
    <property type="component" value="Unassembled WGS sequence"/>
</dbReference>
<accession>A0AAV2R1X6</accession>
<comment type="caution">
    <text evidence="2">The sequence shown here is derived from an EMBL/GenBank/DDBJ whole genome shotgun (WGS) entry which is preliminary data.</text>
</comment>
<evidence type="ECO:0008006" key="4">
    <source>
        <dbReference type="Google" id="ProtNLM"/>
    </source>
</evidence>
<keyword evidence="1" id="KW-1133">Transmembrane helix</keyword>
<feature type="transmembrane region" description="Helical" evidence="1">
    <location>
        <begin position="18"/>
        <end position="43"/>
    </location>
</feature>
<evidence type="ECO:0000313" key="3">
    <source>
        <dbReference type="Proteomes" id="UP001497623"/>
    </source>
</evidence>
<evidence type="ECO:0000313" key="2">
    <source>
        <dbReference type="EMBL" id="CAL4107586.1"/>
    </source>
</evidence>
<dbReference type="EMBL" id="CAXKWB010013399">
    <property type="protein sequence ID" value="CAL4107586.1"/>
    <property type="molecule type" value="Genomic_DNA"/>
</dbReference>
<proteinExistence type="predicted"/>
<protein>
    <recommendedName>
        <fullName evidence="4">NADH dehydrogenase subunit 4L</fullName>
    </recommendedName>
</protein>